<evidence type="ECO:0000313" key="2">
    <source>
        <dbReference type="Proteomes" id="UP000523105"/>
    </source>
</evidence>
<gene>
    <name evidence="1" type="ORF">HX837_06465</name>
</gene>
<evidence type="ECO:0000313" key="1">
    <source>
        <dbReference type="EMBL" id="NWJ43825.1"/>
    </source>
</evidence>
<comment type="caution">
    <text evidence="1">The sequence shown here is derived from an EMBL/GenBank/DDBJ whole genome shotgun (WGS) entry which is preliminary data.</text>
</comment>
<protein>
    <submittedName>
        <fullName evidence="1">DNA replication complex GINS family protein</fullName>
    </submittedName>
</protein>
<sequence length="124" mass="14229">MSEQNKININYLQRLVLQESESDTIQEIDSNLYNSISELIKNLKSEEYDGIQAKINQAMISMITDTTSALLKLRLEKAILENSNQSVLLNEEKYILDSKKEMLERRETILSGILNGKPHSLDDQ</sequence>
<organism evidence="1 2">
    <name type="scientific">Marine Group I thaumarchaeote</name>
    <dbReference type="NCBI Taxonomy" id="2511932"/>
    <lineage>
        <taxon>Archaea</taxon>
        <taxon>Nitrososphaerota</taxon>
        <taxon>Marine Group I</taxon>
    </lineage>
</organism>
<dbReference type="EMBL" id="JACASV010000060">
    <property type="protein sequence ID" value="NWJ43825.1"/>
    <property type="molecule type" value="Genomic_DNA"/>
</dbReference>
<dbReference type="Proteomes" id="UP000523105">
    <property type="component" value="Unassembled WGS sequence"/>
</dbReference>
<accession>A0A7K4MQG2</accession>
<dbReference type="AlphaFoldDB" id="A0A7K4MQG2"/>
<dbReference type="Gene3D" id="1.20.58.1030">
    <property type="match status" value="1"/>
</dbReference>
<proteinExistence type="predicted"/>
<reference evidence="1 2" key="1">
    <citation type="journal article" date="2019" name="Environ. Microbiol.">
        <title>Genomics insights into ecotype formation of ammonia-oxidizing archaea in the deep ocean.</title>
        <authorList>
            <person name="Wang Y."/>
            <person name="Huang J.M."/>
            <person name="Cui G.J."/>
            <person name="Nunoura T."/>
            <person name="Takaki Y."/>
            <person name="Li W.L."/>
            <person name="Li J."/>
            <person name="Gao Z.M."/>
            <person name="Takai K."/>
            <person name="Zhang A.Q."/>
            <person name="Stepanauskas R."/>
        </authorList>
    </citation>
    <scope>NUCLEOTIDE SEQUENCE [LARGE SCALE GENOMIC DNA]</scope>
    <source>
        <strain evidence="1 2">L15b</strain>
    </source>
</reference>
<dbReference type="CDD" id="cd11714">
    <property type="entry name" value="GINS_A_archaea"/>
    <property type="match status" value="1"/>
</dbReference>
<name>A0A7K4MQG2_9ARCH</name>